<comment type="subcellular location">
    <subcellularLocation>
        <location evidence="1">Membrane</location>
        <topology evidence="1">Multi-pass membrane protein</topology>
    </subcellularLocation>
</comment>
<dbReference type="PANTHER" id="PTHR48086">
    <property type="entry name" value="SODIUM/PROLINE SYMPORTER-RELATED"/>
    <property type="match status" value="1"/>
</dbReference>
<feature type="transmembrane region" description="Helical" evidence="8">
    <location>
        <begin position="36"/>
        <end position="57"/>
    </location>
</feature>
<evidence type="ECO:0000256" key="1">
    <source>
        <dbReference type="ARBA" id="ARBA00004141"/>
    </source>
</evidence>
<dbReference type="RefSeq" id="WP_009850616.1">
    <property type="nucleotide sequence ID" value="NZ_DS022295.1"/>
</dbReference>
<dbReference type="OrthoDB" id="5289357at2"/>
<feature type="transmembrane region" description="Helical" evidence="8">
    <location>
        <begin position="115"/>
        <end position="140"/>
    </location>
</feature>
<evidence type="ECO:0000256" key="4">
    <source>
        <dbReference type="ARBA" id="ARBA00022692"/>
    </source>
</evidence>
<dbReference type="HOGENOM" id="CLU_018808_15_3_0"/>
<protein>
    <submittedName>
        <fullName evidence="9">Twin-arginine translocation pathway signal</fullName>
    </submittedName>
</protein>
<evidence type="ECO:0000313" key="9">
    <source>
        <dbReference type="EMBL" id="EAU55597.1"/>
    </source>
</evidence>
<dbReference type="InterPro" id="IPR050277">
    <property type="entry name" value="Sodium:Solute_Symporter"/>
</dbReference>
<feature type="transmembrane region" description="Helical" evidence="8">
    <location>
        <begin position="172"/>
        <end position="194"/>
    </location>
</feature>
<feature type="transmembrane region" description="Helical" evidence="8">
    <location>
        <begin position="352"/>
        <end position="371"/>
    </location>
</feature>
<feature type="transmembrane region" description="Helical" evidence="8">
    <location>
        <begin position="407"/>
        <end position="424"/>
    </location>
</feature>
<dbReference type="InterPro" id="IPR001734">
    <property type="entry name" value="Na/solute_symporter"/>
</dbReference>
<gene>
    <name evidence="9" type="ORF">SPV1_01577</name>
</gene>
<feature type="transmembrane region" description="Helical" evidence="8">
    <location>
        <begin position="219"/>
        <end position="238"/>
    </location>
</feature>
<dbReference type="InParanoid" id="Q0F2F3"/>
<organism evidence="9 10">
    <name type="scientific">Mariprofundus ferrooxydans PV-1</name>
    <dbReference type="NCBI Taxonomy" id="314345"/>
    <lineage>
        <taxon>Bacteria</taxon>
        <taxon>Pseudomonadati</taxon>
        <taxon>Pseudomonadota</taxon>
        <taxon>Candidatius Mariprofundia</taxon>
        <taxon>Mariprofundales</taxon>
        <taxon>Mariprofundaceae</taxon>
        <taxon>Mariprofundus</taxon>
    </lineage>
</organism>
<reference evidence="9 10" key="1">
    <citation type="submission" date="2006-09" db="EMBL/GenBank/DDBJ databases">
        <authorList>
            <person name="Emerson D."/>
            <person name="Ferriera S."/>
            <person name="Johnson J."/>
            <person name="Kravitz S."/>
            <person name="Halpern A."/>
            <person name="Remington K."/>
            <person name="Beeson K."/>
            <person name="Tran B."/>
            <person name="Rogers Y.-H."/>
            <person name="Friedman R."/>
            <person name="Venter J.C."/>
        </authorList>
    </citation>
    <scope>NUCLEOTIDE SEQUENCE [LARGE SCALE GENOMIC DNA]</scope>
    <source>
        <strain evidence="9 10">PV-1</strain>
    </source>
</reference>
<dbReference type="PANTHER" id="PTHR48086:SF7">
    <property type="entry name" value="SODIUM-SOLUTE SYMPORTER-RELATED"/>
    <property type="match status" value="1"/>
</dbReference>
<sequence length="464" mass="49744">MQATIIFIYLFVILMVGLWAGRNIKNMNEYATAGRSFGFLAIFATLSASFIGGGFSMGNAEKVFLVGVTNIVALWGFSLKEILVARFIAPNMHHYPEAISVGDIMEPAYGREARIFSGLFGVILCAGILGAQISAMGYIFNLYLGLERMLGILLGCGIVIAYSTVGGMRAVVWTDIIQFVVLATGIPLVLYFGIEDVGGLDALWHAVPANHLELPGDPLAMIGLASLFLTFLLGETLVPPYVQRLLIGKNNREVWRGTLLSGLFSIPFFAVTGLIGLVALALNPSLDANLAMPYVIREALSPAMQGIVIAAVVSIIMSSADSFLNAAAIAFSNDLVRPLRRQPLSTRASLRLARWTTLVVGVLAVIFALSINSVLDILIYSYNFWAPTVLVPLAAALLGLGVSRRRFLAGAAGGVIGVLAWKYLLASPFGIDGLVVGTLMNLICFFAVDRQSAVRRPVAIEVLK</sequence>
<evidence type="ECO:0000256" key="7">
    <source>
        <dbReference type="RuleBase" id="RU362091"/>
    </source>
</evidence>
<feature type="transmembrane region" description="Helical" evidence="8">
    <location>
        <begin position="6"/>
        <end position="24"/>
    </location>
</feature>
<proteinExistence type="inferred from homology"/>
<dbReference type="eggNOG" id="COG0591">
    <property type="taxonomic scope" value="Bacteria"/>
</dbReference>
<dbReference type="EMBL" id="AATS01000002">
    <property type="protein sequence ID" value="EAU55597.1"/>
    <property type="molecule type" value="Genomic_DNA"/>
</dbReference>
<dbReference type="CDD" id="cd10322">
    <property type="entry name" value="SLC5sbd"/>
    <property type="match status" value="1"/>
</dbReference>
<evidence type="ECO:0000256" key="5">
    <source>
        <dbReference type="ARBA" id="ARBA00022989"/>
    </source>
</evidence>
<dbReference type="PROSITE" id="PS50283">
    <property type="entry name" value="NA_SOLUT_SYMP_3"/>
    <property type="match status" value="1"/>
</dbReference>
<accession>Q0F2F3</accession>
<keyword evidence="3" id="KW-0813">Transport</keyword>
<keyword evidence="4 8" id="KW-0812">Transmembrane</keyword>
<evidence type="ECO:0000256" key="8">
    <source>
        <dbReference type="SAM" id="Phobius"/>
    </source>
</evidence>
<feature type="transmembrane region" description="Helical" evidence="8">
    <location>
        <begin position="259"/>
        <end position="282"/>
    </location>
</feature>
<keyword evidence="5 8" id="KW-1133">Transmembrane helix</keyword>
<dbReference type="Gene3D" id="1.20.1730.10">
    <property type="entry name" value="Sodium/glucose cotransporter"/>
    <property type="match status" value="1"/>
</dbReference>
<evidence type="ECO:0000256" key="6">
    <source>
        <dbReference type="ARBA" id="ARBA00023136"/>
    </source>
</evidence>
<evidence type="ECO:0000313" key="10">
    <source>
        <dbReference type="Proteomes" id="UP000005297"/>
    </source>
</evidence>
<feature type="transmembrane region" description="Helical" evidence="8">
    <location>
        <begin position="430"/>
        <end position="448"/>
    </location>
</feature>
<evidence type="ECO:0000256" key="3">
    <source>
        <dbReference type="ARBA" id="ARBA00022448"/>
    </source>
</evidence>
<keyword evidence="10" id="KW-1185">Reference proteome</keyword>
<dbReference type="AlphaFoldDB" id="Q0F2F3"/>
<keyword evidence="6 8" id="KW-0472">Membrane</keyword>
<dbReference type="Pfam" id="PF00474">
    <property type="entry name" value="SSF"/>
    <property type="match status" value="1"/>
</dbReference>
<name>Q0F2F3_9PROT</name>
<dbReference type="Proteomes" id="UP000005297">
    <property type="component" value="Unassembled WGS sequence"/>
</dbReference>
<dbReference type="GO" id="GO:0022857">
    <property type="term" value="F:transmembrane transporter activity"/>
    <property type="evidence" value="ECO:0007669"/>
    <property type="project" value="InterPro"/>
</dbReference>
<comment type="similarity">
    <text evidence="2 7">Belongs to the sodium:solute symporter (SSF) (TC 2.A.21) family.</text>
</comment>
<dbReference type="InterPro" id="IPR038377">
    <property type="entry name" value="Na/Glc_symporter_sf"/>
</dbReference>
<dbReference type="GO" id="GO:0005886">
    <property type="term" value="C:plasma membrane"/>
    <property type="evidence" value="ECO:0007669"/>
    <property type="project" value="TreeGrafter"/>
</dbReference>
<feature type="transmembrane region" description="Helical" evidence="8">
    <location>
        <begin position="302"/>
        <end position="331"/>
    </location>
</feature>
<feature type="transmembrane region" description="Helical" evidence="8">
    <location>
        <begin position="63"/>
        <end position="83"/>
    </location>
</feature>
<feature type="transmembrane region" description="Helical" evidence="8">
    <location>
        <begin position="146"/>
        <end position="165"/>
    </location>
</feature>
<feature type="transmembrane region" description="Helical" evidence="8">
    <location>
        <begin position="377"/>
        <end position="400"/>
    </location>
</feature>
<comment type="caution">
    <text evidence="9">The sequence shown here is derived from an EMBL/GenBank/DDBJ whole genome shotgun (WGS) entry which is preliminary data.</text>
</comment>
<dbReference type="STRING" id="314344.AL013_01460"/>
<evidence type="ECO:0000256" key="2">
    <source>
        <dbReference type="ARBA" id="ARBA00006434"/>
    </source>
</evidence>